<evidence type="ECO:0000259" key="3">
    <source>
        <dbReference type="PROSITE" id="PS50110"/>
    </source>
</evidence>
<gene>
    <name evidence="4" type="ORF">HB662_24860</name>
</gene>
<dbReference type="SUPFAM" id="SSF52172">
    <property type="entry name" value="CheY-like"/>
    <property type="match status" value="1"/>
</dbReference>
<evidence type="ECO:0000313" key="4">
    <source>
        <dbReference type="EMBL" id="NKE48032.1"/>
    </source>
</evidence>
<sequence>MPGNNRSVLVVDDENALRDIFVAWFRRAGYEVSAAQNGAEALSICGDRRIDLVVSDMRMPVMDGITLARRLQDGRSPVPKILLVTGFADLSVMEAYALGSVQSILSKPTRRSALLAEAERALQDRAARWCGPMTEPLRNGLRASYPSLPQALGEGGLRLGQGGLSLEASSTMQTNEPLRLALEFADEARRIEAQAILCWSDSRRRRLGLEIRAVAPDSRDWALEVFASHALPAHIPE</sequence>
<evidence type="ECO:0000256" key="1">
    <source>
        <dbReference type="ARBA" id="ARBA00022553"/>
    </source>
</evidence>
<proteinExistence type="predicted"/>
<reference evidence="4 5" key="1">
    <citation type="submission" date="2020-03" db="EMBL/GenBank/DDBJ databases">
        <title>Roseomonas selenitidurans sp. nov. isolated from soil.</title>
        <authorList>
            <person name="Liu H."/>
        </authorList>
    </citation>
    <scope>NUCLEOTIDE SEQUENCE [LARGE SCALE GENOMIC DNA]</scope>
    <source>
        <strain evidence="4 5">JCM 15073</strain>
    </source>
</reference>
<dbReference type="RefSeq" id="WP_168053938.1">
    <property type="nucleotide sequence ID" value="NZ_JAATJR010000007.1"/>
</dbReference>
<dbReference type="InterPro" id="IPR050595">
    <property type="entry name" value="Bact_response_regulator"/>
</dbReference>
<dbReference type="EMBL" id="JAAVTX010000007">
    <property type="protein sequence ID" value="NKE48032.1"/>
    <property type="molecule type" value="Genomic_DNA"/>
</dbReference>
<evidence type="ECO:0000313" key="5">
    <source>
        <dbReference type="Proteomes" id="UP000765160"/>
    </source>
</evidence>
<dbReference type="InterPro" id="IPR001789">
    <property type="entry name" value="Sig_transdc_resp-reg_receiver"/>
</dbReference>
<name>A0ABX1F6N0_9PROT</name>
<dbReference type="Gene3D" id="3.40.50.2300">
    <property type="match status" value="1"/>
</dbReference>
<feature type="domain" description="Response regulatory" evidence="3">
    <location>
        <begin position="7"/>
        <end position="122"/>
    </location>
</feature>
<protein>
    <submittedName>
        <fullName evidence="4">Response regulator</fullName>
    </submittedName>
</protein>
<accession>A0ABX1F6N0</accession>
<dbReference type="PANTHER" id="PTHR44591:SF21">
    <property type="entry name" value="TWO-COMPONENT RESPONSE REGULATOR"/>
    <property type="match status" value="1"/>
</dbReference>
<dbReference type="Pfam" id="PF00072">
    <property type="entry name" value="Response_reg"/>
    <property type="match status" value="1"/>
</dbReference>
<dbReference type="Proteomes" id="UP000765160">
    <property type="component" value="Unassembled WGS sequence"/>
</dbReference>
<keyword evidence="1 2" id="KW-0597">Phosphoprotein</keyword>
<dbReference type="PANTHER" id="PTHR44591">
    <property type="entry name" value="STRESS RESPONSE REGULATOR PROTEIN 1"/>
    <property type="match status" value="1"/>
</dbReference>
<keyword evidence="5" id="KW-1185">Reference proteome</keyword>
<comment type="caution">
    <text evidence="4">The sequence shown here is derived from an EMBL/GenBank/DDBJ whole genome shotgun (WGS) entry which is preliminary data.</text>
</comment>
<dbReference type="PROSITE" id="PS50110">
    <property type="entry name" value="RESPONSE_REGULATORY"/>
    <property type="match status" value="1"/>
</dbReference>
<dbReference type="InterPro" id="IPR011006">
    <property type="entry name" value="CheY-like_superfamily"/>
</dbReference>
<evidence type="ECO:0000256" key="2">
    <source>
        <dbReference type="PROSITE-ProRule" id="PRU00169"/>
    </source>
</evidence>
<organism evidence="4 5">
    <name type="scientific">Falsiroseomonas frigidaquae</name>
    <dbReference type="NCBI Taxonomy" id="487318"/>
    <lineage>
        <taxon>Bacteria</taxon>
        <taxon>Pseudomonadati</taxon>
        <taxon>Pseudomonadota</taxon>
        <taxon>Alphaproteobacteria</taxon>
        <taxon>Acetobacterales</taxon>
        <taxon>Roseomonadaceae</taxon>
        <taxon>Falsiroseomonas</taxon>
    </lineage>
</organism>
<dbReference type="SMART" id="SM00448">
    <property type="entry name" value="REC"/>
    <property type="match status" value="1"/>
</dbReference>
<feature type="modified residue" description="4-aspartylphosphate" evidence="2">
    <location>
        <position position="56"/>
    </location>
</feature>